<accession>A0A1G7SMW8</accession>
<name>A0A1G7SMW8_9BACL</name>
<dbReference type="SUPFAM" id="SSF47413">
    <property type="entry name" value="lambda repressor-like DNA-binding domains"/>
    <property type="match status" value="1"/>
</dbReference>
<dbReference type="InterPro" id="IPR010982">
    <property type="entry name" value="Lambda_DNA-bd_dom_sf"/>
</dbReference>
<evidence type="ECO:0000313" key="1">
    <source>
        <dbReference type="EMBL" id="SDG24416.1"/>
    </source>
</evidence>
<proteinExistence type="predicted"/>
<evidence type="ECO:0008006" key="3">
    <source>
        <dbReference type="Google" id="ProtNLM"/>
    </source>
</evidence>
<sequence>MKHTSTICAELEGFIKREEMTLHHFAGTSGINAGTLSGILNGNRPIAIGQLDRMTYAMGLPEGSLYDLYVDEFFAPQAPHWRRLRPFMLRCAELKKYGCIQRISNRLCKDFWHISGIFNTAEILFEKGLYEAAAILYESVVDSEHSSHMERLAISYYRLFQIYQGDCRKGYKAVIQFLPYRYRLPEAYALNGLLLLAEVYAVRSSWTEVENYADELSELAVKLYKRQVWKSDDFNPDHPLVYYYGKSYLFKAASYEYRGMFEEARNWISQYADLSWFEGLDQQGLDEVNKLKSLAEANFINLEIKAGDRNRIPEYVCFLEEHPDEIVEGLTILLESANRYHFFIDEILFKFSYKIEQYGNVDTDHRLTQRVATNSYPEKLSYNLRCSVFFQNFAVYNFRKGLHREGIKNLLYSMAISVTLNNKEHIFNSMVMFELYRRFASDQQCQTYNNLCRNLWDHEKVNILGGSNRVYV</sequence>
<dbReference type="EMBL" id="FNBG01000031">
    <property type="protein sequence ID" value="SDG24416.1"/>
    <property type="molecule type" value="Genomic_DNA"/>
</dbReference>
<dbReference type="RefSeq" id="WP_091235098.1">
    <property type="nucleotide sequence ID" value="NZ_FNBG01000031.1"/>
</dbReference>
<dbReference type="Proteomes" id="UP000198972">
    <property type="component" value="Unassembled WGS sequence"/>
</dbReference>
<evidence type="ECO:0000313" key="2">
    <source>
        <dbReference type="Proteomes" id="UP000198972"/>
    </source>
</evidence>
<gene>
    <name evidence="1" type="ORF">SAMN04488542_13110</name>
</gene>
<reference evidence="1 2" key="1">
    <citation type="submission" date="2016-10" db="EMBL/GenBank/DDBJ databases">
        <authorList>
            <person name="de Groot N.N."/>
        </authorList>
    </citation>
    <scope>NUCLEOTIDE SEQUENCE [LARGE SCALE GENOMIC DNA]</scope>
    <source>
        <strain evidence="1 2">DSM 28129</strain>
    </source>
</reference>
<dbReference type="GO" id="GO:0003677">
    <property type="term" value="F:DNA binding"/>
    <property type="evidence" value="ECO:0007669"/>
    <property type="project" value="InterPro"/>
</dbReference>
<dbReference type="STRING" id="670482.SAMN04488542_13110"/>
<protein>
    <recommendedName>
        <fullName evidence="3">HTH cro/C1-type domain-containing protein</fullName>
    </recommendedName>
</protein>
<organism evidence="1 2">
    <name type="scientific">Fontibacillus panacisegetis</name>
    <dbReference type="NCBI Taxonomy" id="670482"/>
    <lineage>
        <taxon>Bacteria</taxon>
        <taxon>Bacillati</taxon>
        <taxon>Bacillota</taxon>
        <taxon>Bacilli</taxon>
        <taxon>Bacillales</taxon>
        <taxon>Paenibacillaceae</taxon>
        <taxon>Fontibacillus</taxon>
    </lineage>
</organism>
<dbReference type="OrthoDB" id="2470416at2"/>
<keyword evidence="2" id="KW-1185">Reference proteome</keyword>
<dbReference type="AlphaFoldDB" id="A0A1G7SMW8"/>